<dbReference type="Pfam" id="PF00126">
    <property type="entry name" value="HTH_1"/>
    <property type="match status" value="1"/>
</dbReference>
<name>A0AAW9CTL7_BURTH</name>
<dbReference type="Proteomes" id="UP001272137">
    <property type="component" value="Unassembled WGS sequence"/>
</dbReference>
<dbReference type="GO" id="GO:0003677">
    <property type="term" value="F:DNA binding"/>
    <property type="evidence" value="ECO:0007669"/>
    <property type="project" value="UniProtKB-KW"/>
</dbReference>
<sequence length="923" mass="99253">MNKFSDMSTLVAVVESGSFSEAARRLGTTKSIVSHRVQQLEKRLGCALLTRGRPLQLTEPGRNFFERSRILLQELERMEDEVQEAGASLHGTLRLTVPATFVTHRLAPLLARFAAKYQALCVEVEAEDRLSNLQDGHFDIAIRIGRLADSNLVARTLCANHHLICASPAYLARRGVPAHPAELLHHDGLIYLNREPNGMWNLPLDGAQQSFRVRTQMRSDSGHQLLAGALAGLGLAILPTFLAADALLAGDLVPVLTDHIPPGGQISALYRKTIRTSPKIQALIEFLVDEIGQPASWDAPLIERGILPAAHTHSDDPRPARAPHRTYRRPCTAPAMAKHGVRKNRTPVSPAAGYAGAHRVRNLVTTSFPRPTSMNDRTLQDPARRTMLTRSAALAAGSLLGAETSAAPIRADTSPGASPRRQIEHGKRTIDVLIVGGGSAGAVMAARLTEKASRNVLLLEAGHNYAAWDYPHVIASSDIVGGDARHEWGYRTKPGYIDHPIGALRGKVLGGSSAINGAVAIRARAQDLKNWNLPGWSFAEMLPAFKRLESRDSGSAALHGHAGPLPVRQLTREDITPMQRAFVDATVANGYRIIDDFDGPDANGVGPYSMNVVNGVRVNTGIAYLTNDVRARENLQIRGGSLVDRVLFDNDRAIGVRLASGEEIHACEVILSAGSYGSAAILLRSGIGPGADLHALSIPEVANLPVGKRLKDHPFYYNAYAARPDKIGDQSPVIGAFLWTHSATARNGDLDLHVTATHLFPHDQSPTGVGFVLAVALTRPLSVGSLKLASRKPDDAPIIDLNFLAEAQDRARLLDGIKLARRIGRTSPLSELIHAELNPGPGAATDEQILASVRSTVDTYHHPTSTAPMGTPGNPDAVVDLDGRVHGVRNLRVVDASIFPDAVSVATNITTIATAEHIAHRFV</sequence>
<evidence type="ECO:0000256" key="3">
    <source>
        <dbReference type="ARBA" id="ARBA00010790"/>
    </source>
</evidence>
<dbReference type="InterPro" id="IPR036188">
    <property type="entry name" value="FAD/NAD-bd_sf"/>
</dbReference>
<feature type="domain" description="HTH lysR-type" evidence="10">
    <location>
        <begin position="1"/>
        <end position="58"/>
    </location>
</feature>
<dbReference type="PANTHER" id="PTHR11552">
    <property type="entry name" value="GLUCOSE-METHANOL-CHOLINE GMC OXIDOREDUCTASE"/>
    <property type="match status" value="1"/>
</dbReference>
<dbReference type="InterPro" id="IPR007867">
    <property type="entry name" value="GMC_OxRtase_C"/>
</dbReference>
<evidence type="ECO:0000256" key="8">
    <source>
        <dbReference type="ARBA" id="ARBA00023125"/>
    </source>
</evidence>
<dbReference type="Pfam" id="PF00732">
    <property type="entry name" value="GMC_oxred_N"/>
    <property type="match status" value="1"/>
</dbReference>
<dbReference type="InterPro" id="IPR036390">
    <property type="entry name" value="WH_DNA-bd_sf"/>
</dbReference>
<dbReference type="SUPFAM" id="SSF46785">
    <property type="entry name" value="Winged helix' DNA-binding domain"/>
    <property type="match status" value="1"/>
</dbReference>
<reference evidence="11" key="1">
    <citation type="submission" date="2018-08" db="EMBL/GenBank/DDBJ databases">
        <title>Identification of Burkholderia cepacia strains that express a Burkholderia pseudomallei-like capsular polysaccharide.</title>
        <authorList>
            <person name="Burtnick M.N."/>
            <person name="Vongsouvath M."/>
            <person name="Newton P."/>
            <person name="Wuthiekanun V."/>
            <person name="Limmathurotsakul D."/>
            <person name="Brett P.J."/>
            <person name="Chantratita N."/>
            <person name="Dance D.A."/>
        </authorList>
    </citation>
    <scope>NUCLEOTIDE SEQUENCE</scope>
    <source>
        <strain evidence="11">SBXCC001</strain>
    </source>
</reference>
<organism evidence="11 12">
    <name type="scientific">Burkholderia thailandensis</name>
    <dbReference type="NCBI Taxonomy" id="57975"/>
    <lineage>
        <taxon>Bacteria</taxon>
        <taxon>Pseudomonadati</taxon>
        <taxon>Pseudomonadota</taxon>
        <taxon>Betaproteobacteria</taxon>
        <taxon>Burkholderiales</taxon>
        <taxon>Burkholderiaceae</taxon>
        <taxon>Burkholderia</taxon>
        <taxon>pseudomallei group</taxon>
    </lineage>
</organism>
<evidence type="ECO:0000256" key="2">
    <source>
        <dbReference type="ARBA" id="ARBA00009437"/>
    </source>
</evidence>
<proteinExistence type="inferred from homology"/>
<evidence type="ECO:0000256" key="9">
    <source>
        <dbReference type="ARBA" id="ARBA00023163"/>
    </source>
</evidence>
<gene>
    <name evidence="11" type="ORF">C7S16_5350</name>
</gene>
<keyword evidence="7" id="KW-0520">NAD</keyword>
<keyword evidence="5" id="KW-0274">FAD</keyword>
<dbReference type="GO" id="GO:0008812">
    <property type="term" value="F:choline dehydrogenase activity"/>
    <property type="evidence" value="ECO:0007669"/>
    <property type="project" value="TreeGrafter"/>
</dbReference>
<dbReference type="InterPro" id="IPR012132">
    <property type="entry name" value="GMC_OxRdtase"/>
</dbReference>
<evidence type="ECO:0000313" key="12">
    <source>
        <dbReference type="Proteomes" id="UP001272137"/>
    </source>
</evidence>
<dbReference type="SUPFAM" id="SSF53850">
    <property type="entry name" value="Periplasmic binding protein-like II"/>
    <property type="match status" value="1"/>
</dbReference>
<keyword evidence="8" id="KW-0238">DNA-binding</keyword>
<comment type="similarity">
    <text evidence="2">Belongs to the LysR transcriptional regulatory family.</text>
</comment>
<comment type="caution">
    <text evidence="11">The sequence shown here is derived from an EMBL/GenBank/DDBJ whole genome shotgun (WGS) entry which is preliminary data.</text>
</comment>
<dbReference type="Pfam" id="PF03466">
    <property type="entry name" value="LysR_substrate"/>
    <property type="match status" value="1"/>
</dbReference>
<dbReference type="PANTHER" id="PTHR11552:SF147">
    <property type="entry name" value="CHOLINE DEHYDROGENASE, MITOCHONDRIAL"/>
    <property type="match status" value="1"/>
</dbReference>
<comment type="cofactor">
    <cofactor evidence="1">
        <name>FAD</name>
        <dbReference type="ChEBI" id="CHEBI:57692"/>
    </cofactor>
</comment>
<keyword evidence="4" id="KW-0285">Flavoprotein</keyword>
<evidence type="ECO:0000259" key="10">
    <source>
        <dbReference type="PROSITE" id="PS50931"/>
    </source>
</evidence>
<dbReference type="GO" id="GO:0003700">
    <property type="term" value="F:DNA-binding transcription factor activity"/>
    <property type="evidence" value="ECO:0007669"/>
    <property type="project" value="InterPro"/>
</dbReference>
<evidence type="ECO:0000256" key="5">
    <source>
        <dbReference type="ARBA" id="ARBA00022827"/>
    </source>
</evidence>
<protein>
    <submittedName>
        <fullName evidence="11">FAD dependent oxidoreductase family protein</fullName>
    </submittedName>
</protein>
<evidence type="ECO:0000256" key="1">
    <source>
        <dbReference type="ARBA" id="ARBA00001974"/>
    </source>
</evidence>
<dbReference type="Gene3D" id="1.10.10.10">
    <property type="entry name" value="Winged helix-like DNA-binding domain superfamily/Winged helix DNA-binding domain"/>
    <property type="match status" value="1"/>
</dbReference>
<keyword evidence="6" id="KW-0805">Transcription regulation</keyword>
<dbReference type="AlphaFoldDB" id="A0AAW9CTL7"/>
<evidence type="ECO:0000256" key="6">
    <source>
        <dbReference type="ARBA" id="ARBA00023015"/>
    </source>
</evidence>
<dbReference type="InterPro" id="IPR000172">
    <property type="entry name" value="GMC_OxRdtase_N"/>
</dbReference>
<dbReference type="Gene3D" id="3.30.410.40">
    <property type="match status" value="1"/>
</dbReference>
<dbReference type="InterPro" id="IPR000847">
    <property type="entry name" value="LysR_HTH_N"/>
</dbReference>
<accession>A0AAW9CTL7</accession>
<dbReference type="PROSITE" id="PS50931">
    <property type="entry name" value="HTH_LYSR"/>
    <property type="match status" value="1"/>
</dbReference>
<dbReference type="Gene3D" id="3.40.190.290">
    <property type="match status" value="1"/>
</dbReference>
<dbReference type="SUPFAM" id="SSF54373">
    <property type="entry name" value="FAD-linked reductases, C-terminal domain"/>
    <property type="match status" value="1"/>
</dbReference>
<dbReference type="SUPFAM" id="SSF51905">
    <property type="entry name" value="FAD/NAD(P)-binding domain"/>
    <property type="match status" value="1"/>
</dbReference>
<dbReference type="Pfam" id="PF05199">
    <property type="entry name" value="GMC_oxred_C"/>
    <property type="match status" value="1"/>
</dbReference>
<dbReference type="GO" id="GO:0050660">
    <property type="term" value="F:flavin adenine dinucleotide binding"/>
    <property type="evidence" value="ECO:0007669"/>
    <property type="project" value="InterPro"/>
</dbReference>
<keyword evidence="9" id="KW-0804">Transcription</keyword>
<evidence type="ECO:0000256" key="4">
    <source>
        <dbReference type="ARBA" id="ARBA00022630"/>
    </source>
</evidence>
<evidence type="ECO:0000256" key="7">
    <source>
        <dbReference type="ARBA" id="ARBA00023027"/>
    </source>
</evidence>
<dbReference type="InterPro" id="IPR036388">
    <property type="entry name" value="WH-like_DNA-bd_sf"/>
</dbReference>
<dbReference type="EMBL" id="QXCT01000001">
    <property type="protein sequence ID" value="MDW9252004.1"/>
    <property type="molecule type" value="Genomic_DNA"/>
</dbReference>
<dbReference type="GO" id="GO:0016020">
    <property type="term" value="C:membrane"/>
    <property type="evidence" value="ECO:0007669"/>
    <property type="project" value="TreeGrafter"/>
</dbReference>
<dbReference type="Gene3D" id="3.50.50.60">
    <property type="entry name" value="FAD/NAD(P)-binding domain"/>
    <property type="match status" value="1"/>
</dbReference>
<dbReference type="CDD" id="cd08422">
    <property type="entry name" value="PBP2_CrgA_like"/>
    <property type="match status" value="1"/>
</dbReference>
<dbReference type="InterPro" id="IPR005119">
    <property type="entry name" value="LysR_subst-bd"/>
</dbReference>
<dbReference type="GO" id="GO:0019285">
    <property type="term" value="P:glycine betaine biosynthetic process from choline"/>
    <property type="evidence" value="ECO:0007669"/>
    <property type="project" value="TreeGrafter"/>
</dbReference>
<dbReference type="FunFam" id="1.10.10.10:FF:000001">
    <property type="entry name" value="LysR family transcriptional regulator"/>
    <property type="match status" value="1"/>
</dbReference>
<comment type="similarity">
    <text evidence="3">Belongs to the GMC oxidoreductase family.</text>
</comment>
<evidence type="ECO:0000313" key="11">
    <source>
        <dbReference type="EMBL" id="MDW9252004.1"/>
    </source>
</evidence>